<evidence type="ECO:0000313" key="2">
    <source>
        <dbReference type="Proteomes" id="UP001596086"/>
    </source>
</evidence>
<organism evidence="1 2">
    <name type="scientific">Massilia aerilata</name>
    <dbReference type="NCBI Taxonomy" id="453817"/>
    <lineage>
        <taxon>Bacteria</taxon>
        <taxon>Pseudomonadati</taxon>
        <taxon>Pseudomonadota</taxon>
        <taxon>Betaproteobacteria</taxon>
        <taxon>Burkholderiales</taxon>
        <taxon>Oxalobacteraceae</taxon>
        <taxon>Telluria group</taxon>
        <taxon>Massilia</taxon>
    </lineage>
</organism>
<dbReference type="EMBL" id="JBHSMZ010000004">
    <property type="protein sequence ID" value="MFC5548172.1"/>
    <property type="molecule type" value="Genomic_DNA"/>
</dbReference>
<proteinExistence type="predicted"/>
<reference evidence="2" key="1">
    <citation type="journal article" date="2019" name="Int. J. Syst. Evol. Microbiol.">
        <title>The Global Catalogue of Microorganisms (GCM) 10K type strain sequencing project: providing services to taxonomists for standard genome sequencing and annotation.</title>
        <authorList>
            <consortium name="The Broad Institute Genomics Platform"/>
            <consortium name="The Broad Institute Genome Sequencing Center for Infectious Disease"/>
            <person name="Wu L."/>
            <person name="Ma J."/>
        </authorList>
    </citation>
    <scope>NUCLEOTIDE SEQUENCE [LARGE SCALE GENOMIC DNA]</scope>
    <source>
        <strain evidence="2">CGMCC 4.5798</strain>
    </source>
</reference>
<accession>A0ABW0RTZ9</accession>
<comment type="caution">
    <text evidence="1">The sequence shown here is derived from an EMBL/GenBank/DDBJ whole genome shotgun (WGS) entry which is preliminary data.</text>
</comment>
<protein>
    <submittedName>
        <fullName evidence="1">Uncharacterized protein</fullName>
    </submittedName>
</protein>
<evidence type="ECO:0000313" key="1">
    <source>
        <dbReference type="EMBL" id="MFC5548172.1"/>
    </source>
</evidence>
<dbReference type="Proteomes" id="UP001596086">
    <property type="component" value="Unassembled WGS sequence"/>
</dbReference>
<gene>
    <name evidence="1" type="ORF">ACFPO9_06550</name>
</gene>
<keyword evidence="2" id="KW-1185">Reference proteome</keyword>
<name>A0ABW0RTZ9_9BURK</name>
<dbReference type="RefSeq" id="WP_379768640.1">
    <property type="nucleotide sequence ID" value="NZ_JBHSMZ010000004.1"/>
</dbReference>
<sequence>MATAKQLRATIVEIADSVSQDQNAPSGVRAIAFAARLAGSMVSLGYADADAALMRMLGMTASVTGKPVDGA</sequence>